<dbReference type="OrthoDB" id="78328at2157"/>
<dbReference type="Proteomes" id="UP000077245">
    <property type="component" value="Unassembled WGS sequence"/>
</dbReference>
<dbReference type="AlphaFoldDB" id="A0A162FJA6"/>
<feature type="transmembrane region" description="Helical" evidence="1">
    <location>
        <begin position="48"/>
        <end position="68"/>
    </location>
</feature>
<evidence type="ECO:0000256" key="1">
    <source>
        <dbReference type="SAM" id="Phobius"/>
    </source>
</evidence>
<gene>
    <name evidence="2" type="ORF">MBCUR_16600</name>
</gene>
<dbReference type="EMBL" id="LWMV01000202">
    <property type="protein sequence ID" value="KZX10810.1"/>
    <property type="molecule type" value="Genomic_DNA"/>
</dbReference>
<sequence>MAEYSETSAIIISLIIGFILSFLFDNVFVLAFIGFLSTYMVSKEEKSYLVGIMTAMIFSTLNFAYGMVITPDIPERMLAQVRMDQINLILGFLATMVISGFLGFIGGFLAEKAYIVINRNK</sequence>
<evidence type="ECO:0000313" key="2">
    <source>
        <dbReference type="EMBL" id="KZX10810.1"/>
    </source>
</evidence>
<reference evidence="2 3" key="1">
    <citation type="submission" date="2016-04" db="EMBL/GenBank/DDBJ databases">
        <title>Genome sequence of Methanobrevibacter curvatus DSM 11111.</title>
        <authorList>
            <person name="Poehlein A."/>
            <person name="Seedorf H."/>
            <person name="Daniel R."/>
        </authorList>
    </citation>
    <scope>NUCLEOTIDE SEQUENCE [LARGE SCALE GENOMIC DNA]</scope>
    <source>
        <strain evidence="2 3">DSM 11111</strain>
    </source>
</reference>
<comment type="caution">
    <text evidence="2">The sequence shown here is derived from an EMBL/GenBank/DDBJ whole genome shotgun (WGS) entry which is preliminary data.</text>
</comment>
<accession>A0A162FJA6</accession>
<keyword evidence="1" id="KW-0812">Transmembrane</keyword>
<organism evidence="2 3">
    <name type="scientific">Methanobrevibacter curvatus</name>
    <dbReference type="NCBI Taxonomy" id="49547"/>
    <lineage>
        <taxon>Archaea</taxon>
        <taxon>Methanobacteriati</taxon>
        <taxon>Methanobacteriota</taxon>
        <taxon>Methanomada group</taxon>
        <taxon>Methanobacteria</taxon>
        <taxon>Methanobacteriales</taxon>
        <taxon>Methanobacteriaceae</taxon>
        <taxon>Methanobrevibacter</taxon>
    </lineage>
</organism>
<feature type="transmembrane region" description="Helical" evidence="1">
    <location>
        <begin position="88"/>
        <end position="110"/>
    </location>
</feature>
<name>A0A162FJA6_9EURY</name>
<evidence type="ECO:0000313" key="3">
    <source>
        <dbReference type="Proteomes" id="UP000077245"/>
    </source>
</evidence>
<keyword evidence="1" id="KW-0472">Membrane</keyword>
<dbReference type="PATRIC" id="fig|49547.3.peg.1768"/>
<keyword evidence="1" id="KW-1133">Transmembrane helix</keyword>
<proteinExistence type="predicted"/>
<protein>
    <submittedName>
        <fullName evidence="2">Uncharacterized protein</fullName>
    </submittedName>
</protein>
<dbReference type="RefSeq" id="WP_067092447.1">
    <property type="nucleotide sequence ID" value="NZ_LWMV01000202.1"/>
</dbReference>
<keyword evidence="3" id="KW-1185">Reference proteome</keyword>
<feature type="transmembrane region" description="Helical" evidence="1">
    <location>
        <begin position="12"/>
        <end position="36"/>
    </location>
</feature>